<evidence type="ECO:0000256" key="9">
    <source>
        <dbReference type="SAM" id="MobiDB-lite"/>
    </source>
</evidence>
<evidence type="ECO:0000259" key="11">
    <source>
        <dbReference type="PROSITE" id="PS50026"/>
    </source>
</evidence>
<dbReference type="SMART" id="SM00050">
    <property type="entry name" value="DISIN"/>
    <property type="match status" value="1"/>
</dbReference>
<dbReference type="Pfam" id="PF01421">
    <property type="entry name" value="Reprolysin"/>
    <property type="match status" value="1"/>
</dbReference>
<dbReference type="PANTHER" id="PTHR11905">
    <property type="entry name" value="ADAM A DISINTEGRIN AND METALLOPROTEASE DOMAIN"/>
    <property type="match status" value="1"/>
</dbReference>
<keyword evidence="15" id="KW-0378">Hydrolase</keyword>
<evidence type="ECO:0000313" key="15">
    <source>
        <dbReference type="RefSeq" id="XP_031424707.1"/>
    </source>
</evidence>
<evidence type="ECO:0000256" key="4">
    <source>
        <dbReference type="ARBA" id="ARBA00023136"/>
    </source>
</evidence>
<dbReference type="InterPro" id="IPR002870">
    <property type="entry name" value="Peptidase_M12B_N"/>
</dbReference>
<keyword evidence="5 7" id="KW-1015">Disulfide bond</keyword>
<dbReference type="InterPro" id="IPR006586">
    <property type="entry name" value="ADAM_Cys-rich"/>
</dbReference>
<keyword evidence="8" id="KW-0479">Metal-binding</keyword>
<gene>
    <name evidence="15" type="primary">zgc:174164</name>
</gene>
<dbReference type="PROSITE" id="PS50214">
    <property type="entry name" value="DISINTEGRIN_2"/>
    <property type="match status" value="1"/>
</dbReference>
<dbReference type="InterPro" id="IPR036436">
    <property type="entry name" value="Disintegrin_dom_sf"/>
</dbReference>
<comment type="subcellular location">
    <subcellularLocation>
        <location evidence="1">Membrane</location>
        <topology evidence="1">Single-pass type I membrane protein</topology>
    </subcellularLocation>
</comment>
<feature type="domain" description="Peptidase M12B" evidence="13">
    <location>
        <begin position="207"/>
        <end position="405"/>
    </location>
</feature>
<dbReference type="InterPro" id="IPR018358">
    <property type="entry name" value="Disintegrin_CS"/>
</dbReference>
<comment type="caution">
    <text evidence="7">Lacks conserved residue(s) required for the propagation of feature annotation.</text>
</comment>
<proteinExistence type="predicted"/>
<reference evidence="15" key="1">
    <citation type="submission" date="2025-08" db="UniProtKB">
        <authorList>
            <consortium name="RefSeq"/>
        </authorList>
    </citation>
    <scope>IDENTIFICATION</scope>
</reference>
<dbReference type="PROSITE" id="PS00427">
    <property type="entry name" value="DISINTEGRIN_1"/>
    <property type="match status" value="1"/>
</dbReference>
<feature type="active site" evidence="8">
    <location>
        <position position="347"/>
    </location>
</feature>
<dbReference type="CTD" id="570656"/>
<dbReference type="GO" id="GO:0046872">
    <property type="term" value="F:metal ion binding"/>
    <property type="evidence" value="ECO:0007669"/>
    <property type="project" value="UniProtKB-KW"/>
</dbReference>
<accession>A0A6P8FNK6</accession>
<dbReference type="SMART" id="SM00608">
    <property type="entry name" value="ACR"/>
    <property type="match status" value="1"/>
</dbReference>
<feature type="binding site" evidence="8">
    <location>
        <position position="356"/>
    </location>
    <ligand>
        <name>Zn(2+)</name>
        <dbReference type="ChEBI" id="CHEBI:29105"/>
        <note>catalytic</note>
    </ligand>
</feature>
<dbReference type="Gene3D" id="4.10.70.10">
    <property type="entry name" value="Disintegrin domain"/>
    <property type="match status" value="1"/>
</dbReference>
<dbReference type="Gene3D" id="3.40.390.10">
    <property type="entry name" value="Collagenase (Catalytic Domain)"/>
    <property type="match status" value="1"/>
</dbReference>
<keyword evidence="7" id="KW-0245">EGF-like domain</keyword>
<evidence type="ECO:0000256" key="1">
    <source>
        <dbReference type="ARBA" id="ARBA00004479"/>
    </source>
</evidence>
<keyword evidence="3 10" id="KW-1133">Transmembrane helix</keyword>
<keyword evidence="15" id="KW-0645">Protease</keyword>
<feature type="binding site" evidence="8">
    <location>
        <position position="346"/>
    </location>
    <ligand>
        <name>Zn(2+)</name>
        <dbReference type="ChEBI" id="CHEBI:29105"/>
        <note>catalytic</note>
    </ligand>
</feature>
<dbReference type="Proteomes" id="UP000515152">
    <property type="component" value="Chromosome 1"/>
</dbReference>
<evidence type="ECO:0000313" key="14">
    <source>
        <dbReference type="Proteomes" id="UP000515152"/>
    </source>
</evidence>
<dbReference type="KEGG" id="char:105893915"/>
<dbReference type="InterPro" id="IPR034027">
    <property type="entry name" value="Reprolysin_adamalysin"/>
</dbReference>
<feature type="region of interest" description="Disordered" evidence="9">
    <location>
        <begin position="731"/>
        <end position="814"/>
    </location>
</feature>
<dbReference type="Pfam" id="PF08516">
    <property type="entry name" value="ADAM_CR"/>
    <property type="match status" value="1"/>
</dbReference>
<dbReference type="SUPFAM" id="SSF55486">
    <property type="entry name" value="Metalloproteases ('zincins'), catalytic domain"/>
    <property type="match status" value="1"/>
</dbReference>
<evidence type="ECO:0000256" key="5">
    <source>
        <dbReference type="ARBA" id="ARBA00023157"/>
    </source>
</evidence>
<dbReference type="FunFam" id="4.10.70.10:FF:000001">
    <property type="entry name" value="Disintegrin and metalloproteinase domain-containing protein 22"/>
    <property type="match status" value="1"/>
</dbReference>
<dbReference type="GO" id="GO:0004222">
    <property type="term" value="F:metalloendopeptidase activity"/>
    <property type="evidence" value="ECO:0007669"/>
    <property type="project" value="InterPro"/>
</dbReference>
<keyword evidence="8" id="KW-0862">Zinc</keyword>
<dbReference type="OrthoDB" id="5951731at2759"/>
<sequence>MAGYTHIYVLISICLDGIGISGLLEAQSSTFRESTLVIPKLIGERAKRHEHSEKLYPEQRHSERLTYSIRIGDRDRTLHLEKNRDFLSADFVEYSHSLRGKLVERTPANHVHCHYHGYVEDDEDSLVALSTCAGLSGVIHVDEKSYGLKPVPQSRSSEHLLYTLDQSGSEPFVCGLSNTTAHTDPHPPHHLSLAVLLRRKRNLPQTRYVELVLVVDKLRYDFKKQNMTAVREEAVQLANLLDGYYKRLNVRVVLVGLTVFEEENPFSVDEGSAGDVLGRFVSWRRTVLLPKRRHDVGQLIVGRSGAYPNGVLGMAFVGTVCSVHNSGGINVFSGDDVAGFSTVLAHEMGHNLGMGHDGGGCSCDGQSGCIMAPSAGGAPLFSDCSGDDFQQLILGGRGGCLLNQPPPSDVVTVAVCGNAVLEEGEECDCGTPEECKSRCCDAATCRLTSGSVCAEGACCQDCQFRVAGSECRRSENQCDLPEFCSGSYAFCPGDYYLMDGLSCANGEAFCYEGRCQTYDYQCKQLFGPTATKADDRCFATFNIRGDKFGNCGYSGSEAIRCALENVMCGKIQCTNFDSDNQPVGVTIGTQNLGDGVVCKNADYNLGTDVLDPAYVNQGSVCAPGKVCLTQKCLNDSALIQDTSCNAGETCHGNGVCNNEANCHCNGGWAPPRCDRGGRGGSVDSGPAQIDHSLRDGLLIFFLLVVPLVVVIVLALLYVFRRDTLEPCLRAVHSKPSRSHDTQSQANGNLQRTTSPQQLAPTNPQPFPPYQSEASVSYDPWQNSELRNGDVAPAPAPASRQGPGVPRPIPPRQVQ</sequence>
<dbReference type="GO" id="GO:0006508">
    <property type="term" value="P:proteolysis"/>
    <property type="evidence" value="ECO:0007669"/>
    <property type="project" value="InterPro"/>
</dbReference>
<dbReference type="PROSITE" id="PS50026">
    <property type="entry name" value="EGF_3"/>
    <property type="match status" value="1"/>
</dbReference>
<feature type="domain" description="Disintegrin" evidence="12">
    <location>
        <begin position="413"/>
        <end position="499"/>
    </location>
</feature>
<evidence type="ECO:0000259" key="13">
    <source>
        <dbReference type="PROSITE" id="PS50215"/>
    </source>
</evidence>
<dbReference type="SUPFAM" id="SSF57552">
    <property type="entry name" value="Blood coagulation inhibitor (disintegrin)"/>
    <property type="match status" value="1"/>
</dbReference>
<dbReference type="InterPro" id="IPR001762">
    <property type="entry name" value="Disintegrin_dom"/>
</dbReference>
<dbReference type="FunFam" id="3.40.390.10:FF:000002">
    <property type="entry name" value="Disintegrin and metalloproteinase domain-containing protein 22"/>
    <property type="match status" value="1"/>
</dbReference>
<feature type="compositionally biased region" description="Polar residues" evidence="9">
    <location>
        <begin position="741"/>
        <end position="761"/>
    </location>
</feature>
<evidence type="ECO:0000256" key="8">
    <source>
        <dbReference type="PROSITE-ProRule" id="PRU00276"/>
    </source>
</evidence>
<keyword evidence="2 10" id="KW-0812">Transmembrane</keyword>
<dbReference type="PROSITE" id="PS01186">
    <property type="entry name" value="EGF_2"/>
    <property type="match status" value="1"/>
</dbReference>
<evidence type="ECO:0000256" key="2">
    <source>
        <dbReference type="ARBA" id="ARBA00022692"/>
    </source>
</evidence>
<dbReference type="InterPro" id="IPR000742">
    <property type="entry name" value="EGF"/>
</dbReference>
<protein>
    <submittedName>
        <fullName evidence="15">Disintegrin and metalloproteinase domain-containing protein 9</fullName>
    </submittedName>
</protein>
<dbReference type="InterPro" id="IPR024079">
    <property type="entry name" value="MetalloPept_cat_dom_sf"/>
</dbReference>
<dbReference type="GO" id="GO:0005886">
    <property type="term" value="C:plasma membrane"/>
    <property type="evidence" value="ECO:0007669"/>
    <property type="project" value="TreeGrafter"/>
</dbReference>
<feature type="compositionally biased region" description="Polar residues" evidence="9">
    <location>
        <begin position="771"/>
        <end position="785"/>
    </location>
</feature>
<dbReference type="PANTHER" id="PTHR11905:SF136">
    <property type="entry name" value="DISINTEGRIN AND METALLOPROTEINASE DOMAIN-CONTAINING PROTEIN 9"/>
    <property type="match status" value="1"/>
</dbReference>
<feature type="disulfide bond" evidence="6">
    <location>
        <begin position="471"/>
        <end position="491"/>
    </location>
</feature>
<evidence type="ECO:0000256" key="10">
    <source>
        <dbReference type="SAM" id="Phobius"/>
    </source>
</evidence>
<feature type="transmembrane region" description="Helical" evidence="10">
    <location>
        <begin position="697"/>
        <end position="719"/>
    </location>
</feature>
<feature type="domain" description="EGF-like" evidence="11">
    <location>
        <begin position="640"/>
        <end position="674"/>
    </location>
</feature>
<evidence type="ECO:0000256" key="7">
    <source>
        <dbReference type="PROSITE-ProRule" id="PRU00076"/>
    </source>
</evidence>
<dbReference type="PRINTS" id="PR00289">
    <property type="entry name" value="DISINTEGRIN"/>
</dbReference>
<keyword evidence="14" id="KW-1185">Reference proteome</keyword>
<keyword evidence="15" id="KW-0482">Metalloprotease</keyword>
<keyword evidence="4 10" id="KW-0472">Membrane</keyword>
<dbReference type="AlphaFoldDB" id="A0A6P8FNK6"/>
<evidence type="ECO:0000259" key="12">
    <source>
        <dbReference type="PROSITE" id="PS50214"/>
    </source>
</evidence>
<evidence type="ECO:0000256" key="6">
    <source>
        <dbReference type="PROSITE-ProRule" id="PRU00068"/>
    </source>
</evidence>
<organism evidence="14 15">
    <name type="scientific">Clupea harengus</name>
    <name type="common">Atlantic herring</name>
    <dbReference type="NCBI Taxonomy" id="7950"/>
    <lineage>
        <taxon>Eukaryota</taxon>
        <taxon>Metazoa</taxon>
        <taxon>Chordata</taxon>
        <taxon>Craniata</taxon>
        <taxon>Vertebrata</taxon>
        <taxon>Euteleostomi</taxon>
        <taxon>Actinopterygii</taxon>
        <taxon>Neopterygii</taxon>
        <taxon>Teleostei</taxon>
        <taxon>Clupei</taxon>
        <taxon>Clupeiformes</taxon>
        <taxon>Clupeoidei</taxon>
        <taxon>Clupeidae</taxon>
        <taxon>Clupea</taxon>
    </lineage>
</organism>
<dbReference type="Pfam" id="PF00200">
    <property type="entry name" value="Disintegrin"/>
    <property type="match status" value="1"/>
</dbReference>
<name>A0A6P8FNK6_CLUHA</name>
<dbReference type="PROSITE" id="PS50215">
    <property type="entry name" value="ADAM_MEPRO"/>
    <property type="match status" value="1"/>
</dbReference>
<feature type="compositionally biased region" description="Pro residues" evidence="9">
    <location>
        <begin position="804"/>
        <end position="814"/>
    </location>
</feature>
<dbReference type="GeneID" id="105893915"/>
<dbReference type="CDD" id="cd04269">
    <property type="entry name" value="ZnMc_adamalysin_II_like"/>
    <property type="match status" value="1"/>
</dbReference>
<dbReference type="Pfam" id="PF01562">
    <property type="entry name" value="Pep_M12B_propep"/>
    <property type="match status" value="1"/>
</dbReference>
<feature type="disulfide bond" evidence="7">
    <location>
        <begin position="664"/>
        <end position="673"/>
    </location>
</feature>
<evidence type="ECO:0000256" key="3">
    <source>
        <dbReference type="ARBA" id="ARBA00022989"/>
    </source>
</evidence>
<dbReference type="InterPro" id="IPR001590">
    <property type="entry name" value="Peptidase_M12B"/>
</dbReference>
<feature type="binding site" evidence="8">
    <location>
        <position position="350"/>
    </location>
    <ligand>
        <name>Zn(2+)</name>
        <dbReference type="ChEBI" id="CHEBI:29105"/>
        <note>catalytic</note>
    </ligand>
</feature>
<dbReference type="RefSeq" id="XP_031424707.1">
    <property type="nucleotide sequence ID" value="XM_031568847.2"/>
</dbReference>